<keyword evidence="1" id="KW-0472">Membrane</keyword>
<proteinExistence type="predicted"/>
<evidence type="ECO:0000256" key="1">
    <source>
        <dbReference type="SAM" id="Phobius"/>
    </source>
</evidence>
<evidence type="ECO:0000313" key="2">
    <source>
        <dbReference type="EMBL" id="HIU53357.1"/>
    </source>
</evidence>
<feature type="transmembrane region" description="Helical" evidence="1">
    <location>
        <begin position="39"/>
        <end position="58"/>
    </location>
</feature>
<accession>A0A9D1M4B9</accession>
<evidence type="ECO:0000313" key="3">
    <source>
        <dbReference type="Proteomes" id="UP000824107"/>
    </source>
</evidence>
<feature type="transmembrane region" description="Helical" evidence="1">
    <location>
        <begin position="14"/>
        <end position="33"/>
    </location>
</feature>
<dbReference type="Proteomes" id="UP000824107">
    <property type="component" value="Unassembled WGS sequence"/>
</dbReference>
<reference evidence="2" key="2">
    <citation type="journal article" date="2021" name="PeerJ">
        <title>Extensive microbial diversity within the chicken gut microbiome revealed by metagenomics and culture.</title>
        <authorList>
            <person name="Gilroy R."/>
            <person name="Ravi A."/>
            <person name="Getino M."/>
            <person name="Pursley I."/>
            <person name="Horton D.L."/>
            <person name="Alikhan N.F."/>
            <person name="Baker D."/>
            <person name="Gharbi K."/>
            <person name="Hall N."/>
            <person name="Watson M."/>
            <person name="Adriaenssens E.M."/>
            <person name="Foster-Nyarko E."/>
            <person name="Jarju S."/>
            <person name="Secka A."/>
            <person name="Antonio M."/>
            <person name="Oren A."/>
            <person name="Chaudhuri R.R."/>
            <person name="La Ragione R."/>
            <person name="Hildebrand F."/>
            <person name="Pallen M.J."/>
        </authorList>
    </citation>
    <scope>NUCLEOTIDE SEQUENCE</scope>
    <source>
        <strain evidence="2">ChiW3-316</strain>
    </source>
</reference>
<keyword evidence="1" id="KW-0812">Transmembrane</keyword>
<dbReference type="AlphaFoldDB" id="A0A9D1M4B9"/>
<reference evidence="2" key="1">
    <citation type="submission" date="2020-10" db="EMBL/GenBank/DDBJ databases">
        <authorList>
            <person name="Gilroy R."/>
        </authorList>
    </citation>
    <scope>NUCLEOTIDE SEQUENCE</scope>
    <source>
        <strain evidence="2">ChiW3-316</strain>
    </source>
</reference>
<comment type="caution">
    <text evidence="2">The sequence shown here is derived from an EMBL/GenBank/DDBJ whole genome shotgun (WGS) entry which is preliminary data.</text>
</comment>
<name>A0A9D1M4B9_9PROT</name>
<protein>
    <submittedName>
        <fullName evidence="2">Uncharacterized protein</fullName>
    </submittedName>
</protein>
<sequence length="164" mass="19586">MKEAKTFYYRFDKINAWFVFNAALLITMLYVSIKCYCLLFWWQTQVLWGVTVFSWLVWSYKYLLPQRLAVVDDKTITIDHCRPLAWKDIKNAEEKIVRCGFRRLRIIVLHPKKGINYRYNFLQRHNGDFTPFSIPLYEIVSPEDAAELTEIIAEKVKLTRLPQA</sequence>
<gene>
    <name evidence="2" type="ORF">IAD20_04670</name>
</gene>
<organism evidence="2 3">
    <name type="scientific">Candidatus Scatocola faecipullorum</name>
    <dbReference type="NCBI Taxonomy" id="2840917"/>
    <lineage>
        <taxon>Bacteria</taxon>
        <taxon>Pseudomonadati</taxon>
        <taxon>Pseudomonadota</taxon>
        <taxon>Alphaproteobacteria</taxon>
        <taxon>Rhodospirillales</taxon>
        <taxon>Rhodospirillaceae</taxon>
        <taxon>Rhodospirillaceae incertae sedis</taxon>
        <taxon>Candidatus Scatocola</taxon>
    </lineage>
</organism>
<dbReference type="EMBL" id="DVNC01000029">
    <property type="protein sequence ID" value="HIU53357.1"/>
    <property type="molecule type" value="Genomic_DNA"/>
</dbReference>
<keyword evidence="1" id="KW-1133">Transmembrane helix</keyword>